<organism evidence="3 4">
    <name type="scientific">Lutzomyia longipalpis</name>
    <name type="common">Sand fly</name>
    <dbReference type="NCBI Taxonomy" id="7200"/>
    <lineage>
        <taxon>Eukaryota</taxon>
        <taxon>Metazoa</taxon>
        <taxon>Ecdysozoa</taxon>
        <taxon>Arthropoda</taxon>
        <taxon>Hexapoda</taxon>
        <taxon>Insecta</taxon>
        <taxon>Pterygota</taxon>
        <taxon>Neoptera</taxon>
        <taxon>Endopterygota</taxon>
        <taxon>Diptera</taxon>
        <taxon>Nematocera</taxon>
        <taxon>Psychodoidea</taxon>
        <taxon>Psychodidae</taxon>
        <taxon>Lutzomyia</taxon>
        <taxon>Lutzomyia</taxon>
    </lineage>
</organism>
<dbReference type="GeneID" id="129795623"/>
<dbReference type="GO" id="GO:0061511">
    <property type="term" value="P:centriole elongation"/>
    <property type="evidence" value="ECO:0007669"/>
    <property type="project" value="TreeGrafter"/>
</dbReference>
<dbReference type="AlphaFoldDB" id="A0A1B0CKW3"/>
<dbReference type="PANTHER" id="PTHR21254">
    <property type="entry name" value="C2 DOMAIN-CONTAINING PROTEIN 3"/>
    <property type="match status" value="1"/>
</dbReference>
<protein>
    <recommendedName>
        <fullName evidence="2">C2 domain-containing protein</fullName>
    </recommendedName>
</protein>
<dbReference type="SUPFAM" id="SSF49562">
    <property type="entry name" value="C2 domain (Calcium/lipid-binding domain, CaLB)"/>
    <property type="match status" value="1"/>
</dbReference>
<name>A0A1B0CKW3_LUTLO</name>
<dbReference type="GO" id="GO:0071539">
    <property type="term" value="P:protein localization to centrosome"/>
    <property type="evidence" value="ECO:0007669"/>
    <property type="project" value="TreeGrafter"/>
</dbReference>
<feature type="compositionally biased region" description="Basic and acidic residues" evidence="1">
    <location>
        <begin position="1"/>
        <end position="18"/>
    </location>
</feature>
<evidence type="ECO:0000259" key="2">
    <source>
        <dbReference type="PROSITE" id="PS50004"/>
    </source>
</evidence>
<evidence type="ECO:0000313" key="3">
    <source>
        <dbReference type="EnsemblMetazoa" id="LLOJ005250-PA"/>
    </source>
</evidence>
<feature type="domain" description="C2" evidence="2">
    <location>
        <begin position="66"/>
        <end position="217"/>
    </location>
</feature>
<accession>A0A1B0CKW3</accession>
<proteinExistence type="predicted"/>
<dbReference type="GO" id="GO:0034451">
    <property type="term" value="C:centriolar satellite"/>
    <property type="evidence" value="ECO:0007669"/>
    <property type="project" value="TreeGrafter"/>
</dbReference>
<dbReference type="InterPro" id="IPR000008">
    <property type="entry name" value="C2_dom"/>
</dbReference>
<dbReference type="EMBL" id="AJWK01016674">
    <property type="status" value="NOT_ANNOTATED_CDS"/>
    <property type="molecule type" value="Genomic_DNA"/>
</dbReference>
<dbReference type="Proteomes" id="UP000092461">
    <property type="component" value="Unassembled WGS sequence"/>
</dbReference>
<dbReference type="GO" id="GO:0060271">
    <property type="term" value="P:cilium assembly"/>
    <property type="evidence" value="ECO:0007669"/>
    <property type="project" value="TreeGrafter"/>
</dbReference>
<evidence type="ECO:0000313" key="4">
    <source>
        <dbReference type="Proteomes" id="UP000092461"/>
    </source>
</evidence>
<keyword evidence="4" id="KW-1185">Reference proteome</keyword>
<dbReference type="GO" id="GO:0005814">
    <property type="term" value="C:centriole"/>
    <property type="evidence" value="ECO:0007669"/>
    <property type="project" value="TreeGrafter"/>
</dbReference>
<sequence length="391" mass="42964">MEHPKVNGTKETDVEKVSPEAADATRAFIKQLAEKLPESPANGSTGEVRRTSDLFDMLQQALTAPPPSRQLVSVIPDRQKSCDGHAPRRLVHIEIEGAENLPKFPGRVNKKLRKKHKSHVRVVNQEPNTFVTFEAFPGADEASVAKIYSTGVIEKSCNPSWHSHFSIFLHPEAQNLPLRIWRRISTVSTNHSDALIGTSAVHLVPNPCEKCEIVDSSGQSAGKLKIRIFPASAAPTAPSDDVLMSDLGPALTNLVFPLSTDNDLGNISFSRALKRKFTELEEISQRLKARLQDVTGTADDTDVDDEFERDLNTRADEEICEAGSSSGAAYAWLGLNEEEKRKYIHTEVTKELFIDVEDADGKSVGNPDLAHIETALKQTALTDEEKVDGAE</sequence>
<dbReference type="Gene3D" id="2.60.40.150">
    <property type="entry name" value="C2 domain"/>
    <property type="match status" value="1"/>
</dbReference>
<dbReference type="Pfam" id="PF00168">
    <property type="entry name" value="C2"/>
    <property type="match status" value="1"/>
</dbReference>
<dbReference type="InterPro" id="IPR035892">
    <property type="entry name" value="C2_domain_sf"/>
</dbReference>
<dbReference type="EnsemblMetazoa" id="LLOJ005250-RA">
    <property type="protein sequence ID" value="LLOJ005250-PA"/>
    <property type="gene ID" value="LLOJ005250"/>
</dbReference>
<dbReference type="OrthoDB" id="79771at2759"/>
<dbReference type="VEuPathDB" id="VectorBase:LLOJ005250"/>
<dbReference type="VEuPathDB" id="VectorBase:LLONM1_008950"/>
<dbReference type="KEGG" id="lll:129795623"/>
<dbReference type="PROSITE" id="PS50004">
    <property type="entry name" value="C2"/>
    <property type="match status" value="1"/>
</dbReference>
<dbReference type="RefSeq" id="XP_055693039.1">
    <property type="nucleotide sequence ID" value="XM_055837064.1"/>
</dbReference>
<evidence type="ECO:0000256" key="1">
    <source>
        <dbReference type="SAM" id="MobiDB-lite"/>
    </source>
</evidence>
<reference evidence="3" key="1">
    <citation type="submission" date="2020-05" db="UniProtKB">
        <authorList>
            <consortium name="EnsemblMetazoa"/>
        </authorList>
    </citation>
    <scope>IDENTIFICATION</scope>
    <source>
        <strain evidence="3">Jacobina</strain>
    </source>
</reference>
<dbReference type="PANTHER" id="PTHR21254:SF1">
    <property type="entry name" value="C2 DOMAIN-CONTAINING PROTEIN 3"/>
    <property type="match status" value="1"/>
</dbReference>
<feature type="region of interest" description="Disordered" evidence="1">
    <location>
        <begin position="1"/>
        <end position="22"/>
    </location>
</feature>